<feature type="transmembrane region" description="Helical" evidence="6">
    <location>
        <begin position="181"/>
        <end position="203"/>
    </location>
</feature>
<dbReference type="Pfam" id="PF07690">
    <property type="entry name" value="MFS_1"/>
    <property type="match status" value="1"/>
</dbReference>
<comment type="subcellular location">
    <subcellularLocation>
        <location evidence="1">Cell membrane</location>
        <topology evidence="1">Multi-pass membrane protein</topology>
    </subcellularLocation>
</comment>
<feature type="transmembrane region" description="Helical" evidence="6">
    <location>
        <begin position="282"/>
        <end position="299"/>
    </location>
</feature>
<feature type="transmembrane region" description="Helical" evidence="6">
    <location>
        <begin position="340"/>
        <end position="361"/>
    </location>
</feature>
<sequence>MTRPETLTPAAASKARRPAGLARLWVSEAFGSVGLQITLFVVPLVAVTVFDATALQIGALNSLESVAAIAFGLVTGLVIDRLGGSRAVALANVVRAVAAVTLLVGLLYWDGLWFLFVACVLIGVGSLANDAGVSTAVLELSSSRPRDLNRTNALLRVTTVASEVSGPGLGGLLVLSFGLAAASGAAAAAFGLAAGLLLVSIVLPMRQREPFGDIGRRGVDTAASGIEAGAGRFLSGGRFIWRHATLRPLVISSLHFNFFSAMVQSVFVIYCLHDLHFTTGDLAIVGVSGGAGGLIGGFIASSTAVAQRSRAVYLVALSLPGLCVWALLMERSAPHTTQVIGVMAAMGLWSAAMVVCLVLFNTVRQLQSPAHLVGRIASTERTLALGGELPGALLGGLLGTLISPTPALVLGAAGMMTAALWIARVPKGEAWTTTPD</sequence>
<keyword evidence="4 6" id="KW-1133">Transmembrane helix</keyword>
<keyword evidence="5 6" id="KW-0472">Membrane</keyword>
<feature type="transmembrane region" description="Helical" evidence="6">
    <location>
        <begin position="249"/>
        <end position="270"/>
    </location>
</feature>
<reference evidence="8" key="1">
    <citation type="journal article" date="2019" name="Int. J. Syst. Evol. Microbiol.">
        <title>The Global Catalogue of Microorganisms (GCM) 10K type strain sequencing project: providing services to taxonomists for standard genome sequencing and annotation.</title>
        <authorList>
            <consortium name="The Broad Institute Genomics Platform"/>
            <consortium name="The Broad Institute Genome Sequencing Center for Infectious Disease"/>
            <person name="Wu L."/>
            <person name="Ma J."/>
        </authorList>
    </citation>
    <scope>NUCLEOTIDE SEQUENCE [LARGE SCALE GENOMIC DNA]</scope>
    <source>
        <strain evidence="8">JCM 17442</strain>
    </source>
</reference>
<evidence type="ECO:0000256" key="3">
    <source>
        <dbReference type="ARBA" id="ARBA00022692"/>
    </source>
</evidence>
<dbReference type="Gene3D" id="1.20.1250.20">
    <property type="entry name" value="MFS general substrate transporter like domains"/>
    <property type="match status" value="1"/>
</dbReference>
<evidence type="ECO:0000256" key="1">
    <source>
        <dbReference type="ARBA" id="ARBA00004651"/>
    </source>
</evidence>
<dbReference type="Proteomes" id="UP001501594">
    <property type="component" value="Unassembled WGS sequence"/>
</dbReference>
<feature type="transmembrane region" description="Helical" evidence="6">
    <location>
        <begin position="62"/>
        <end position="80"/>
    </location>
</feature>
<dbReference type="EMBL" id="BAABAU010000001">
    <property type="protein sequence ID" value="GAA4266345.1"/>
    <property type="molecule type" value="Genomic_DNA"/>
</dbReference>
<dbReference type="PANTHER" id="PTHR23513">
    <property type="entry name" value="INTEGRAL MEMBRANE EFFLUX PROTEIN-RELATED"/>
    <property type="match status" value="1"/>
</dbReference>
<dbReference type="PANTHER" id="PTHR23513:SF6">
    <property type="entry name" value="MAJOR FACILITATOR SUPERFAMILY ASSOCIATED DOMAIN-CONTAINING PROTEIN"/>
    <property type="match status" value="1"/>
</dbReference>
<dbReference type="RefSeq" id="WP_344795484.1">
    <property type="nucleotide sequence ID" value="NZ_BAABAU010000001.1"/>
</dbReference>
<dbReference type="InterPro" id="IPR036259">
    <property type="entry name" value="MFS_trans_sf"/>
</dbReference>
<protein>
    <submittedName>
        <fullName evidence="7">MFS transporter</fullName>
    </submittedName>
</protein>
<proteinExistence type="predicted"/>
<dbReference type="InterPro" id="IPR011701">
    <property type="entry name" value="MFS"/>
</dbReference>
<evidence type="ECO:0000313" key="8">
    <source>
        <dbReference type="Proteomes" id="UP001501594"/>
    </source>
</evidence>
<evidence type="ECO:0000256" key="4">
    <source>
        <dbReference type="ARBA" id="ARBA00022989"/>
    </source>
</evidence>
<evidence type="ECO:0000256" key="2">
    <source>
        <dbReference type="ARBA" id="ARBA00022475"/>
    </source>
</evidence>
<keyword evidence="3 6" id="KW-0812">Transmembrane</keyword>
<evidence type="ECO:0000256" key="5">
    <source>
        <dbReference type="ARBA" id="ARBA00023136"/>
    </source>
</evidence>
<evidence type="ECO:0000256" key="6">
    <source>
        <dbReference type="SAM" id="Phobius"/>
    </source>
</evidence>
<dbReference type="SUPFAM" id="SSF103473">
    <property type="entry name" value="MFS general substrate transporter"/>
    <property type="match status" value="1"/>
</dbReference>
<organism evidence="7 8">
    <name type="scientific">Frondihabitans peucedani</name>
    <dbReference type="NCBI Taxonomy" id="598626"/>
    <lineage>
        <taxon>Bacteria</taxon>
        <taxon>Bacillati</taxon>
        <taxon>Actinomycetota</taxon>
        <taxon>Actinomycetes</taxon>
        <taxon>Micrococcales</taxon>
        <taxon>Microbacteriaceae</taxon>
        <taxon>Frondihabitans</taxon>
    </lineage>
</organism>
<keyword evidence="2" id="KW-1003">Cell membrane</keyword>
<keyword evidence="8" id="KW-1185">Reference proteome</keyword>
<accession>A0ABP8E281</accession>
<feature type="transmembrane region" description="Helical" evidence="6">
    <location>
        <begin position="24"/>
        <end position="50"/>
    </location>
</feature>
<feature type="transmembrane region" description="Helical" evidence="6">
    <location>
        <begin position="382"/>
        <end position="401"/>
    </location>
</feature>
<gene>
    <name evidence="7" type="ORF">GCM10022256_19570</name>
</gene>
<feature type="transmembrane region" description="Helical" evidence="6">
    <location>
        <begin position="311"/>
        <end position="328"/>
    </location>
</feature>
<name>A0ABP8E281_9MICO</name>
<feature type="transmembrane region" description="Helical" evidence="6">
    <location>
        <begin position="407"/>
        <end position="423"/>
    </location>
</feature>
<comment type="caution">
    <text evidence="7">The sequence shown here is derived from an EMBL/GenBank/DDBJ whole genome shotgun (WGS) entry which is preliminary data.</text>
</comment>
<evidence type="ECO:0000313" key="7">
    <source>
        <dbReference type="EMBL" id="GAA4266345.1"/>
    </source>
</evidence>